<dbReference type="Gene3D" id="3.90.1150.10">
    <property type="entry name" value="Aspartate Aminotransferase, domain 1"/>
    <property type="match status" value="1"/>
</dbReference>
<comment type="similarity">
    <text evidence="3">Belongs to the DegT/DnrJ/EryC1 family.</text>
</comment>
<dbReference type="PIRSF" id="PIRSF000390">
    <property type="entry name" value="PLP_StrS"/>
    <property type="match status" value="1"/>
</dbReference>
<evidence type="ECO:0000256" key="3">
    <source>
        <dbReference type="RuleBase" id="RU004508"/>
    </source>
</evidence>
<dbReference type="SUPFAM" id="SSF53383">
    <property type="entry name" value="PLP-dependent transferases"/>
    <property type="match status" value="1"/>
</dbReference>
<reference evidence="4 5" key="1">
    <citation type="journal article" date="2019" name="ISME J.">
        <title>Genome analyses of uncultured TG2/ZB3 bacteria in 'Margulisbacteria' specifically attached to ectosymbiotic spirochetes of protists in the termite gut.</title>
        <authorList>
            <person name="Utami Y.D."/>
            <person name="Kuwahara H."/>
            <person name="Igai K."/>
            <person name="Murakami T."/>
            <person name="Sugaya K."/>
            <person name="Morikawa T."/>
            <person name="Nagura Y."/>
            <person name="Yuki M."/>
            <person name="Deevong P."/>
            <person name="Inoue T."/>
            <person name="Kihara K."/>
            <person name="Lo N."/>
            <person name="Yamada A."/>
            <person name="Ohkuma M."/>
            <person name="Hongoh Y."/>
        </authorList>
    </citation>
    <scope>NUCLEOTIDE SEQUENCE [LARGE SCALE GENOMIC DNA]</scope>
    <source>
        <strain evidence="4">NkOx7-01</strain>
    </source>
</reference>
<dbReference type="Proteomes" id="UP000269352">
    <property type="component" value="Unassembled WGS sequence"/>
</dbReference>
<dbReference type="AlphaFoldDB" id="A0A388T9P8"/>
<evidence type="ECO:0000313" key="5">
    <source>
        <dbReference type="Proteomes" id="UP000269352"/>
    </source>
</evidence>
<evidence type="ECO:0000256" key="2">
    <source>
        <dbReference type="PIRSR" id="PIRSR000390-2"/>
    </source>
</evidence>
<dbReference type="InterPro" id="IPR015421">
    <property type="entry name" value="PyrdxlP-dep_Trfase_major"/>
</dbReference>
<keyword evidence="2 3" id="KW-0663">Pyridoxal phosphate</keyword>
<comment type="caution">
    <text evidence="4">The sequence shown here is derived from an EMBL/GenBank/DDBJ whole genome shotgun (WGS) entry which is preliminary data.</text>
</comment>
<dbReference type="PANTHER" id="PTHR30244">
    <property type="entry name" value="TRANSAMINASE"/>
    <property type="match status" value="1"/>
</dbReference>
<evidence type="ECO:0000313" key="4">
    <source>
        <dbReference type="EMBL" id="GBR73267.1"/>
    </source>
</evidence>
<dbReference type="Pfam" id="PF01041">
    <property type="entry name" value="DegT_DnrJ_EryC1"/>
    <property type="match status" value="1"/>
</dbReference>
<gene>
    <name evidence="4" type="ORF">NO1_0679</name>
</gene>
<dbReference type="EMBL" id="BGZN01000008">
    <property type="protein sequence ID" value="GBR73267.1"/>
    <property type="molecule type" value="Genomic_DNA"/>
</dbReference>
<sequence>MFKVFMSKDVLKPLERVLFSGFIGQGKKVEQFEKVLKYKLNSPYILTMNSGTSCLHIAYQMLTVKEETNEAIVSPLTCAATLTPLLANNIQPVWADVDGRTGNINVLDVERKITPRTKMIVAVHWGGNPCELSKLAQLSRKYHIPLIQDAAHALGAEYHGKSIAAYSDFTMFSLQAIKQVTTGDGGILVCRSAQYYKRAKLLRWYGIDREKNCRNSDLRCAIDIKEAGHKFHMNDINAMLGLENIKFLDWLLARHRDNAEYYDRRFKGKIDHVVAAKNTKPTYWLYTIFVKNAEALRRKLLQRGIQVSKVHARNDQHTVFKKYNRCPLPGVDWFDLHHLCIPCHYALTEQEREYVSDSVLELAKWG</sequence>
<dbReference type="Gene3D" id="3.40.640.10">
    <property type="entry name" value="Type I PLP-dependent aspartate aminotransferase-like (Major domain)"/>
    <property type="match status" value="1"/>
</dbReference>
<dbReference type="GO" id="GO:0030170">
    <property type="term" value="F:pyridoxal phosphate binding"/>
    <property type="evidence" value="ECO:0007669"/>
    <property type="project" value="TreeGrafter"/>
</dbReference>
<dbReference type="InterPro" id="IPR000653">
    <property type="entry name" value="DegT/StrS_aminotransferase"/>
</dbReference>
<dbReference type="GO" id="GO:0008483">
    <property type="term" value="F:transaminase activity"/>
    <property type="evidence" value="ECO:0007669"/>
    <property type="project" value="TreeGrafter"/>
</dbReference>
<dbReference type="GO" id="GO:0000271">
    <property type="term" value="P:polysaccharide biosynthetic process"/>
    <property type="evidence" value="ECO:0007669"/>
    <property type="project" value="TreeGrafter"/>
</dbReference>
<dbReference type="InterPro" id="IPR015424">
    <property type="entry name" value="PyrdxlP-dep_Trfase"/>
</dbReference>
<dbReference type="PANTHER" id="PTHR30244:SF34">
    <property type="entry name" value="DTDP-4-AMINO-4,6-DIDEOXYGALACTOSE TRANSAMINASE"/>
    <property type="match status" value="1"/>
</dbReference>
<name>A0A388T9P8_TERA1</name>
<feature type="active site" description="Proton acceptor" evidence="1">
    <location>
        <position position="178"/>
    </location>
</feature>
<dbReference type="InterPro" id="IPR015422">
    <property type="entry name" value="PyrdxlP-dep_Trfase_small"/>
</dbReference>
<evidence type="ECO:0000256" key="1">
    <source>
        <dbReference type="PIRSR" id="PIRSR000390-1"/>
    </source>
</evidence>
<dbReference type="CDD" id="cd00616">
    <property type="entry name" value="AHBA_syn"/>
    <property type="match status" value="1"/>
</dbReference>
<organism evidence="4 5">
    <name type="scientific">Termititenax aidoneus</name>
    <dbReference type="NCBI Taxonomy" id="2218524"/>
    <lineage>
        <taxon>Bacteria</taxon>
        <taxon>Bacillati</taxon>
        <taxon>Candidatus Margulisiibacteriota</taxon>
        <taxon>Candidatus Termititenacia</taxon>
        <taxon>Candidatus Termititenacales</taxon>
        <taxon>Candidatus Termititenacaceae</taxon>
        <taxon>Candidatus Termititenax</taxon>
    </lineage>
</organism>
<accession>A0A388T9P8</accession>
<protein>
    <submittedName>
        <fullName evidence="4">Pyridoxal phosphate-dependent protein</fullName>
    </submittedName>
</protein>
<proteinExistence type="inferred from homology"/>
<keyword evidence="5" id="KW-1185">Reference proteome</keyword>
<feature type="modified residue" description="N6-(pyridoxal phosphate)lysine" evidence="2">
    <location>
        <position position="178"/>
    </location>
</feature>